<feature type="region of interest" description="Disordered" evidence="17">
    <location>
        <begin position="540"/>
        <end position="593"/>
    </location>
</feature>
<dbReference type="PANTHER" id="PTHR45814:SF2">
    <property type="entry name" value="HISTONE-LYSINE N-METHYLTRANSFERASE SETD1"/>
    <property type="match status" value="1"/>
</dbReference>
<dbReference type="InterPro" id="IPR044570">
    <property type="entry name" value="Set1-like"/>
</dbReference>
<dbReference type="SMART" id="SM00317">
    <property type="entry name" value="SET"/>
    <property type="match status" value="1"/>
</dbReference>
<evidence type="ECO:0000256" key="4">
    <source>
        <dbReference type="ARBA" id="ARBA00015839"/>
    </source>
</evidence>
<dbReference type="CDD" id="cd20072">
    <property type="entry name" value="SET_SET1"/>
    <property type="match status" value="1"/>
</dbReference>
<evidence type="ECO:0000256" key="12">
    <source>
        <dbReference type="ARBA" id="ARBA00044515"/>
    </source>
</evidence>
<dbReference type="InterPro" id="IPR024657">
    <property type="entry name" value="COMPASS_Set1_N-SET"/>
</dbReference>
<keyword evidence="5 16" id="KW-0158">Chromosome</keyword>
<dbReference type="EC" id="2.1.1.354" evidence="3 16"/>
<evidence type="ECO:0000256" key="1">
    <source>
        <dbReference type="ARBA" id="ARBA00004123"/>
    </source>
</evidence>
<feature type="compositionally biased region" description="Low complexity" evidence="17">
    <location>
        <begin position="87"/>
        <end position="102"/>
    </location>
</feature>
<feature type="compositionally biased region" description="Basic and acidic residues" evidence="17">
    <location>
        <begin position="878"/>
        <end position="899"/>
    </location>
</feature>
<dbReference type="GO" id="GO:0140999">
    <property type="term" value="F:histone H3K4 trimethyltransferase activity"/>
    <property type="evidence" value="ECO:0007669"/>
    <property type="project" value="UniProtKB-EC"/>
</dbReference>
<comment type="catalytic activity">
    <reaction evidence="14">
        <text>N(6)-methyl-L-lysyl(4)-[histone H3] + S-adenosyl-L-methionine = N(6),N(6)-dimethyl-L-lysyl(4)-[histone H3] + S-adenosyl-L-homocysteine + H(+)</text>
        <dbReference type="Rhea" id="RHEA:60268"/>
        <dbReference type="Rhea" id="RHEA-COMP:15540"/>
        <dbReference type="Rhea" id="RHEA-COMP:15543"/>
        <dbReference type="ChEBI" id="CHEBI:15378"/>
        <dbReference type="ChEBI" id="CHEBI:57856"/>
        <dbReference type="ChEBI" id="CHEBI:59789"/>
        <dbReference type="ChEBI" id="CHEBI:61929"/>
        <dbReference type="ChEBI" id="CHEBI:61976"/>
    </reaction>
</comment>
<dbReference type="PROSITE" id="PS50868">
    <property type="entry name" value="POST_SET"/>
    <property type="match status" value="1"/>
</dbReference>
<dbReference type="Gene3D" id="3.30.70.330">
    <property type="match status" value="1"/>
</dbReference>
<dbReference type="InterPro" id="IPR001214">
    <property type="entry name" value="SET_dom"/>
</dbReference>
<dbReference type="PROSITE" id="PS51572">
    <property type="entry name" value="SAM_MT43_1"/>
    <property type="match status" value="1"/>
</dbReference>
<dbReference type="Pfam" id="PF11767">
    <property type="entry name" value="SET_assoc"/>
    <property type="match status" value="1"/>
</dbReference>
<dbReference type="InterPro" id="IPR046341">
    <property type="entry name" value="SET_dom_sf"/>
</dbReference>
<comment type="subunit">
    <text evidence="12">Component of the Set1C/COMPASS complex.</text>
</comment>
<dbReference type="GO" id="GO:0048188">
    <property type="term" value="C:Set1C/COMPASS complex"/>
    <property type="evidence" value="ECO:0007669"/>
    <property type="project" value="InterPro"/>
</dbReference>
<evidence type="ECO:0000313" key="21">
    <source>
        <dbReference type="Proteomes" id="UP000813385"/>
    </source>
</evidence>
<feature type="compositionally biased region" description="Polar residues" evidence="17">
    <location>
        <begin position="108"/>
        <end position="139"/>
    </location>
</feature>
<dbReference type="GO" id="GO:0005694">
    <property type="term" value="C:chromosome"/>
    <property type="evidence" value="ECO:0007669"/>
    <property type="project" value="UniProtKB-SubCell"/>
</dbReference>
<dbReference type="SUPFAM" id="SSF82199">
    <property type="entry name" value="SET domain"/>
    <property type="match status" value="1"/>
</dbReference>
<comment type="subcellular location">
    <subcellularLocation>
        <location evidence="2">Chromosome</location>
    </subcellularLocation>
    <subcellularLocation>
        <location evidence="1 16">Nucleus</location>
    </subcellularLocation>
</comment>
<accession>A0A8K0X3A0</accession>
<keyword evidence="21" id="KW-1185">Reference proteome</keyword>
<dbReference type="InterPro" id="IPR017111">
    <property type="entry name" value="Set1_fungi"/>
</dbReference>
<evidence type="ECO:0000256" key="10">
    <source>
        <dbReference type="ARBA" id="ARBA00023242"/>
    </source>
</evidence>
<evidence type="ECO:0000256" key="6">
    <source>
        <dbReference type="ARBA" id="ARBA00022603"/>
    </source>
</evidence>
<keyword evidence="7 16" id="KW-0808">Transferase</keyword>
<reference evidence="20" key="1">
    <citation type="journal article" date="2021" name="Nat. Commun.">
        <title>Genetic determinants of endophytism in the Arabidopsis root mycobiome.</title>
        <authorList>
            <person name="Mesny F."/>
            <person name="Miyauchi S."/>
            <person name="Thiergart T."/>
            <person name="Pickel B."/>
            <person name="Atanasova L."/>
            <person name="Karlsson M."/>
            <person name="Huettel B."/>
            <person name="Barry K.W."/>
            <person name="Haridas S."/>
            <person name="Chen C."/>
            <person name="Bauer D."/>
            <person name="Andreopoulos W."/>
            <person name="Pangilinan J."/>
            <person name="LaButti K."/>
            <person name="Riley R."/>
            <person name="Lipzen A."/>
            <person name="Clum A."/>
            <person name="Drula E."/>
            <person name="Henrissat B."/>
            <person name="Kohler A."/>
            <person name="Grigoriev I.V."/>
            <person name="Martin F.M."/>
            <person name="Hacquard S."/>
        </authorList>
    </citation>
    <scope>NUCLEOTIDE SEQUENCE</scope>
    <source>
        <strain evidence="20">MPI-CAGE-AT-0016</strain>
    </source>
</reference>
<keyword evidence="6 16" id="KW-0489">Methyltransferase</keyword>
<dbReference type="Pfam" id="PF00856">
    <property type="entry name" value="SET"/>
    <property type="match status" value="1"/>
</dbReference>
<evidence type="ECO:0000259" key="19">
    <source>
        <dbReference type="PROSITE" id="PS50868"/>
    </source>
</evidence>
<comment type="subunit">
    <text evidence="16">Component of the COMPASS (Set1C) complex.</text>
</comment>
<feature type="compositionally biased region" description="Basic and acidic residues" evidence="17">
    <location>
        <begin position="218"/>
        <end position="229"/>
    </location>
</feature>
<dbReference type="Pfam" id="PF11764">
    <property type="entry name" value="N-SET"/>
    <property type="match status" value="1"/>
</dbReference>
<feature type="compositionally biased region" description="Polar residues" evidence="17">
    <location>
        <begin position="162"/>
        <end position="175"/>
    </location>
</feature>
<feature type="compositionally biased region" description="Basic and acidic residues" evidence="17">
    <location>
        <begin position="747"/>
        <end position="764"/>
    </location>
</feature>
<evidence type="ECO:0000256" key="9">
    <source>
        <dbReference type="ARBA" id="ARBA00022853"/>
    </source>
</evidence>
<comment type="caution">
    <text evidence="20">The sequence shown here is derived from an EMBL/GenBank/DDBJ whole genome shotgun (WGS) entry which is preliminary data.</text>
</comment>
<feature type="compositionally biased region" description="Basic residues" evidence="17">
    <location>
        <begin position="867"/>
        <end position="877"/>
    </location>
</feature>
<dbReference type="Gene3D" id="2.170.270.10">
    <property type="entry name" value="SET domain"/>
    <property type="match status" value="1"/>
</dbReference>
<keyword evidence="8 16" id="KW-0949">S-adenosyl-L-methionine</keyword>
<evidence type="ECO:0000256" key="15">
    <source>
        <dbReference type="ARBA" id="ARBA00049129"/>
    </source>
</evidence>
<dbReference type="Proteomes" id="UP000813385">
    <property type="component" value="Unassembled WGS sequence"/>
</dbReference>
<feature type="region of interest" description="Disordered" evidence="17">
    <location>
        <begin position="727"/>
        <end position="924"/>
    </location>
</feature>
<feature type="region of interest" description="Disordered" evidence="17">
    <location>
        <begin position="1052"/>
        <end position="1080"/>
    </location>
</feature>
<dbReference type="SMART" id="SM00508">
    <property type="entry name" value="PostSET"/>
    <property type="match status" value="1"/>
</dbReference>
<dbReference type="EMBL" id="JAGPXD010000003">
    <property type="protein sequence ID" value="KAH7362501.1"/>
    <property type="molecule type" value="Genomic_DNA"/>
</dbReference>
<dbReference type="GO" id="GO:0032259">
    <property type="term" value="P:methylation"/>
    <property type="evidence" value="ECO:0007669"/>
    <property type="project" value="UniProtKB-KW"/>
</dbReference>
<evidence type="ECO:0000256" key="5">
    <source>
        <dbReference type="ARBA" id="ARBA00022454"/>
    </source>
</evidence>
<protein>
    <recommendedName>
        <fullName evidence="4 16">Histone-lysine N-methyltransferase, H3 lysine-4 specific</fullName>
        <ecNumber evidence="3 16">2.1.1.354</ecNumber>
    </recommendedName>
</protein>
<feature type="region of interest" description="Disordered" evidence="17">
    <location>
        <begin position="1"/>
        <end position="231"/>
    </location>
</feature>
<evidence type="ECO:0000313" key="20">
    <source>
        <dbReference type="EMBL" id="KAH7362501.1"/>
    </source>
</evidence>
<comment type="function">
    <text evidence="16">Catalytic component of the COMPASS (Set1C) complex that specifically mono-, di- and trimethylates histone H3 to form H3K4me1/2/3. COMPASS recognizes ubiquitinated H2B on one face of the nucleosome which stimulates the methylation of H3 on the opposing face.</text>
</comment>
<evidence type="ECO:0000256" key="13">
    <source>
        <dbReference type="ARBA" id="ARBA00047571"/>
    </source>
</evidence>
<dbReference type="InterPro" id="IPR035979">
    <property type="entry name" value="RBD_domain_sf"/>
</dbReference>
<feature type="compositionally biased region" description="Basic and acidic residues" evidence="17">
    <location>
        <begin position="569"/>
        <end position="583"/>
    </location>
</feature>
<evidence type="ECO:0000256" key="16">
    <source>
        <dbReference type="PIRNR" id="PIRNR037104"/>
    </source>
</evidence>
<feature type="domain" description="SET" evidence="18">
    <location>
        <begin position="1110"/>
        <end position="1227"/>
    </location>
</feature>
<keyword evidence="10 16" id="KW-0539">Nucleus</keyword>
<dbReference type="SMART" id="SM01291">
    <property type="entry name" value="N-SET"/>
    <property type="match status" value="1"/>
</dbReference>
<dbReference type="InterPro" id="IPR003616">
    <property type="entry name" value="Post-SET_dom"/>
</dbReference>
<feature type="compositionally biased region" description="Basic and acidic residues" evidence="17">
    <location>
        <begin position="194"/>
        <end position="207"/>
    </location>
</feature>
<proteinExistence type="predicted"/>
<dbReference type="InterPro" id="IPR024636">
    <property type="entry name" value="SET_assoc"/>
</dbReference>
<evidence type="ECO:0000259" key="18">
    <source>
        <dbReference type="PROSITE" id="PS50280"/>
    </source>
</evidence>
<comment type="catalytic activity">
    <reaction evidence="15">
        <text>N(6),N(6)-dimethyl-L-lysyl(4)-[histone H3] + S-adenosyl-L-methionine = N(6),N(6),N(6)-trimethyl-L-lysyl(4)-[histone H3] + S-adenosyl-L-homocysteine + H(+)</text>
        <dbReference type="Rhea" id="RHEA:60272"/>
        <dbReference type="Rhea" id="RHEA-COMP:15537"/>
        <dbReference type="Rhea" id="RHEA-COMP:15540"/>
        <dbReference type="ChEBI" id="CHEBI:15378"/>
        <dbReference type="ChEBI" id="CHEBI:57856"/>
        <dbReference type="ChEBI" id="CHEBI:59789"/>
        <dbReference type="ChEBI" id="CHEBI:61961"/>
        <dbReference type="ChEBI" id="CHEBI:61976"/>
    </reaction>
</comment>
<feature type="compositionally biased region" description="Acidic residues" evidence="17">
    <location>
        <begin position="900"/>
        <end position="912"/>
    </location>
</feature>
<dbReference type="PIRSF" id="PIRSF037104">
    <property type="entry name" value="Histone_H3-K4_mtfrase_Set1_fun"/>
    <property type="match status" value="1"/>
</dbReference>
<evidence type="ECO:0000256" key="11">
    <source>
        <dbReference type="ARBA" id="ARBA00044492"/>
    </source>
</evidence>
<gene>
    <name evidence="20" type="ORF">B0T11DRAFT_84945</name>
</gene>
<evidence type="ECO:0000256" key="3">
    <source>
        <dbReference type="ARBA" id="ARBA00012182"/>
    </source>
</evidence>
<evidence type="ECO:0000256" key="8">
    <source>
        <dbReference type="ARBA" id="ARBA00022691"/>
    </source>
</evidence>
<feature type="domain" description="Post-SET" evidence="19">
    <location>
        <begin position="1236"/>
        <end position="1252"/>
    </location>
</feature>
<feature type="compositionally biased region" description="Low complexity" evidence="17">
    <location>
        <begin position="1"/>
        <end position="20"/>
    </location>
</feature>
<evidence type="ECO:0000256" key="17">
    <source>
        <dbReference type="SAM" id="MobiDB-lite"/>
    </source>
</evidence>
<dbReference type="PANTHER" id="PTHR45814">
    <property type="entry name" value="HISTONE-LYSINE N-METHYLTRANSFERASE SETD1"/>
    <property type="match status" value="1"/>
</dbReference>
<dbReference type="GO" id="GO:0003676">
    <property type="term" value="F:nucleic acid binding"/>
    <property type="evidence" value="ECO:0007669"/>
    <property type="project" value="InterPro"/>
</dbReference>
<evidence type="ECO:0000256" key="7">
    <source>
        <dbReference type="ARBA" id="ARBA00022679"/>
    </source>
</evidence>
<sequence length="1252" mass="138990">MTRSQSAGFAQFFPAASQAAVDRATERRKARTKVHDSTASPLPNTVGAGDASQTQSPSGDGPPNHRPQPPVDDHASPSGDALQPQGSASSHASTGSSVFSASAPPPVHTNNGTSHPSGANFTPLTTIDSPSHPSLSAQPKPNVLAAPSPDHTALVGSAPPLNGSSATSTAHTTRIQARDPGPSRKGLKCTYDPNTDRSSTKDRKKPTFQEFGRDDDDAPPRDPRLDENGGHISYINTDFHLPKARLRQAPYNLRPYPFDPKTSLGPGPPTQILVVGFNPLINFARVSHVFSSFGDVAESSNKMHPETGSYLGFATFRYRDTHIARSKNYGLKATDAARRAVREMHGHKLEAHVIRVEFDPEGKKSRRMLEDILRKEREAAEAEAIAATAHLSTNKSVPTGPRGVATSLVVGPPPLAPKGPAAHRQATFAAPDAVTKPPMQPRQYATVEEQLVAPLIAELPYIFVSREFVPVMPTTIPHMKRRLKSYRLEDIRLDRTGYYILFDNSPNGCLEAQRCHRSASGTELFNYKFIMQLHLPAGSDTNINTKESADVPTTRTRRSPSPERRRHVEVKVREDRDRRRREEENDLEEEKRQRAKNFDPVLAACEVVRKELIEHLIKHIRTRVAAPALTAHLHPTNQVQNRRKAGLEDLVDVFAPNLGGQSPRVGTPNSSTDPIERRTGRLEVAALPRIRKVKGSRKALQQNYTFADPFSRKRSAPKSAFRSLHYRLQSPDSDADSDDEADVRASVARETEEPESRPRSRMSTDDEFSRDDLASWGPGEDDSMTEASFAASGLPSKKRKSEPEGLSVAKRQKKSAEELFGIDSDQVEMEPPLRELEATPEVDLVGDNERSISRSETPTLSAGKALLKQKSKKKSKKQIFEEREAAKKQHEADKPRVEEILPDELIQEDVKEEEVPPSPPKPAKATIDLELFSYDVESSLAMPDDFSFGLEALRGLNMTDTDLPDLARLRKKFGVADLGNVKQWLWNWTQIRELNSADPDNGRTGGIDGYYVPNSTGCARTEGVKKILNSEKSKYLPHHIKVLKAREAREAKVKKDGKDSVIPTPPAPAKGNSRANRASNRRHATLLQDELKMSTDPDVFKFNQLKKRKKPVKFARSAIHNWGLYTEENINKDDMIIEYVGEQVRQQISEIREKKYLKQGMGSSYLFRIDENTVIDATKKGGIARFINHSCMPNCTAKIIKVDGSKRIVIYALRDIARNEELTYDYKFEREIGSLDRIPCLCGTALCKGFLN</sequence>
<comment type="catalytic activity">
    <reaction evidence="13 16">
        <text>L-lysyl(4)-[histone H3] + 3 S-adenosyl-L-methionine = N(6),N(6),N(6)-trimethyl-L-lysyl(4)-[histone H3] + 3 S-adenosyl-L-homocysteine + 3 H(+)</text>
        <dbReference type="Rhea" id="RHEA:60260"/>
        <dbReference type="Rhea" id="RHEA-COMP:15537"/>
        <dbReference type="Rhea" id="RHEA-COMP:15547"/>
        <dbReference type="ChEBI" id="CHEBI:15378"/>
        <dbReference type="ChEBI" id="CHEBI:29969"/>
        <dbReference type="ChEBI" id="CHEBI:57856"/>
        <dbReference type="ChEBI" id="CHEBI:59789"/>
        <dbReference type="ChEBI" id="CHEBI:61961"/>
        <dbReference type="EC" id="2.1.1.354"/>
    </reaction>
</comment>
<organism evidence="20 21">
    <name type="scientific">Plectosphaerella cucumerina</name>
    <dbReference type="NCBI Taxonomy" id="40658"/>
    <lineage>
        <taxon>Eukaryota</taxon>
        <taxon>Fungi</taxon>
        <taxon>Dikarya</taxon>
        <taxon>Ascomycota</taxon>
        <taxon>Pezizomycotina</taxon>
        <taxon>Sordariomycetes</taxon>
        <taxon>Hypocreomycetidae</taxon>
        <taxon>Glomerellales</taxon>
        <taxon>Plectosphaerellaceae</taxon>
        <taxon>Plectosphaerella</taxon>
    </lineage>
</organism>
<evidence type="ECO:0000256" key="14">
    <source>
        <dbReference type="ARBA" id="ARBA00047583"/>
    </source>
</evidence>
<dbReference type="AlphaFoldDB" id="A0A8K0X3A0"/>
<dbReference type="InterPro" id="IPR012677">
    <property type="entry name" value="Nucleotide-bd_a/b_plait_sf"/>
</dbReference>
<dbReference type="PROSITE" id="PS50280">
    <property type="entry name" value="SET"/>
    <property type="match status" value="1"/>
</dbReference>
<dbReference type="OrthoDB" id="308383at2759"/>
<comment type="function">
    <text evidence="11">Catalytic component of the COMPASS (Set1C) complex that specifically mono-, di- and trimethylates histone H3 to form H3K4me1/2/3. Binds RNAs which might negatively affect its histone methyltransferase activity. COMPASS recognizes ubiquitinated H2B on one face of the nucleosome which stimulates the methylation of H3 on the opposing face.</text>
</comment>
<name>A0A8K0X3A0_9PEZI</name>
<evidence type="ECO:0000256" key="2">
    <source>
        <dbReference type="ARBA" id="ARBA00004286"/>
    </source>
</evidence>
<dbReference type="SUPFAM" id="SSF54928">
    <property type="entry name" value="RNA-binding domain, RBD"/>
    <property type="match status" value="1"/>
</dbReference>
<keyword evidence="9 16" id="KW-0156">Chromatin regulator</keyword>